<proteinExistence type="predicted"/>
<accession>A0A1L0AVY7</accession>
<sequence length="167" mass="19991">MNLLTLEKNYIEDIVRDSTNNKFTYNVLSFKLNNKILYNELKTLSRDEMIDDYGNSDDINLQSTIIKDISLHIFNEFAAIVRKNVIDANLQVKSIFIHIYIEAEMSKFIIHELRFNLRIMFNQQFWNSLLMSYTVTLPLNVSQKYQFILYTPINDLNRYPYFDIQHE</sequence>
<name>A0A1L0AVY7_9ASCO</name>
<dbReference type="AlphaFoldDB" id="A0A1L0AVY7"/>
<evidence type="ECO:0000313" key="1">
    <source>
        <dbReference type="EMBL" id="SGZ38554.1"/>
    </source>
</evidence>
<dbReference type="OrthoDB" id="10321606at2759"/>
<dbReference type="VEuPathDB" id="FungiDB:HGUI_00754"/>
<dbReference type="EMBL" id="FQNF01000009">
    <property type="protein sequence ID" value="SGZ38554.1"/>
    <property type="molecule type" value="Genomic_DNA"/>
</dbReference>
<reference evidence="2" key="1">
    <citation type="submission" date="2016-11" db="EMBL/GenBank/DDBJ databases">
        <authorList>
            <person name="Guldener U."/>
        </authorList>
    </citation>
    <scope>NUCLEOTIDE SEQUENCE [LARGE SCALE GENOMIC DNA]</scope>
</reference>
<keyword evidence="2" id="KW-1185">Reference proteome</keyword>
<organism evidence="1 2">
    <name type="scientific">Hanseniaspora guilliermondii</name>
    <dbReference type="NCBI Taxonomy" id="56406"/>
    <lineage>
        <taxon>Eukaryota</taxon>
        <taxon>Fungi</taxon>
        <taxon>Dikarya</taxon>
        <taxon>Ascomycota</taxon>
        <taxon>Saccharomycotina</taxon>
        <taxon>Saccharomycetes</taxon>
        <taxon>Saccharomycodales</taxon>
        <taxon>Saccharomycodaceae</taxon>
        <taxon>Hanseniaspora</taxon>
    </lineage>
</organism>
<protein>
    <submittedName>
        <fullName evidence="1">Uncharacterized protein</fullName>
    </submittedName>
</protein>
<dbReference type="Proteomes" id="UP000183365">
    <property type="component" value="Unassembled WGS sequence"/>
</dbReference>
<evidence type="ECO:0000313" key="2">
    <source>
        <dbReference type="Proteomes" id="UP000183365"/>
    </source>
</evidence>
<gene>
    <name evidence="1" type="ORF">HGUI_00754</name>
</gene>